<evidence type="ECO:0000313" key="3">
    <source>
        <dbReference type="Proteomes" id="UP001161691"/>
    </source>
</evidence>
<dbReference type="Proteomes" id="UP001161691">
    <property type="component" value="Unassembled WGS sequence"/>
</dbReference>
<feature type="transmembrane region" description="Helical" evidence="1">
    <location>
        <begin position="12"/>
        <end position="34"/>
    </location>
</feature>
<dbReference type="EMBL" id="JAGRPV010000001">
    <property type="protein sequence ID" value="MDI4648949.1"/>
    <property type="molecule type" value="Genomic_DNA"/>
</dbReference>
<dbReference type="RefSeq" id="WP_282911623.1">
    <property type="nucleotide sequence ID" value="NZ_JAGRPV010000001.1"/>
</dbReference>
<evidence type="ECO:0000256" key="1">
    <source>
        <dbReference type="SAM" id="Phobius"/>
    </source>
</evidence>
<organism evidence="2 3">
    <name type="scientific">Cohnella hashimotonis</name>
    <dbReference type="NCBI Taxonomy" id="2826895"/>
    <lineage>
        <taxon>Bacteria</taxon>
        <taxon>Bacillati</taxon>
        <taxon>Bacillota</taxon>
        <taxon>Bacilli</taxon>
        <taxon>Bacillales</taxon>
        <taxon>Paenibacillaceae</taxon>
        <taxon>Cohnella</taxon>
    </lineage>
</organism>
<sequence length="131" mass="14345">MRVIPASRSKQWLSWGATSWLVTTLLFWLMRFVVLGQSWTVVHAFRFLLVALAVSAFAAISGWLGARWLALSVLSGNLLGLLFMAFVSRGTGWEDLSSLLLYMELLGLGLVVGIVLELVLLLRGRAGPRGG</sequence>
<keyword evidence="1" id="KW-1133">Transmembrane helix</keyword>
<keyword evidence="1" id="KW-0472">Membrane</keyword>
<reference evidence="2" key="1">
    <citation type="submission" date="2023-04" db="EMBL/GenBank/DDBJ databases">
        <title>Comparative genomic analysis of Cohnella hashimotonis sp. nov., isolated from the International Space Station.</title>
        <authorList>
            <person name="Venkateswaran K."/>
            <person name="Simpson A."/>
        </authorList>
    </citation>
    <scope>NUCLEOTIDE SEQUENCE</scope>
    <source>
        <strain evidence="2">F6_2S_P_1</strain>
    </source>
</reference>
<proteinExistence type="predicted"/>
<feature type="transmembrane region" description="Helical" evidence="1">
    <location>
        <begin position="99"/>
        <end position="122"/>
    </location>
</feature>
<gene>
    <name evidence="2" type="ORF">KB449_28690</name>
</gene>
<protein>
    <submittedName>
        <fullName evidence="2">Uncharacterized protein</fullName>
    </submittedName>
</protein>
<comment type="caution">
    <text evidence="2">The sequence shown here is derived from an EMBL/GenBank/DDBJ whole genome shotgun (WGS) entry which is preliminary data.</text>
</comment>
<evidence type="ECO:0000313" key="2">
    <source>
        <dbReference type="EMBL" id="MDI4648949.1"/>
    </source>
</evidence>
<keyword evidence="3" id="KW-1185">Reference proteome</keyword>
<accession>A0ABT6TQ21</accession>
<name>A0ABT6TQ21_9BACL</name>
<keyword evidence="1" id="KW-0812">Transmembrane</keyword>
<feature type="transmembrane region" description="Helical" evidence="1">
    <location>
        <begin position="68"/>
        <end position="87"/>
    </location>
</feature>
<feature type="transmembrane region" description="Helical" evidence="1">
    <location>
        <begin position="40"/>
        <end position="61"/>
    </location>
</feature>